<evidence type="ECO:0000256" key="3">
    <source>
        <dbReference type="ARBA" id="ARBA00023235"/>
    </source>
</evidence>
<protein>
    <recommendedName>
        <fullName evidence="7">Pseudouridine synthase</fullName>
        <ecNumber evidence="7">5.4.99.-</ecNumber>
    </recommendedName>
</protein>
<evidence type="ECO:0000256" key="7">
    <source>
        <dbReference type="RuleBase" id="RU003887"/>
    </source>
</evidence>
<evidence type="ECO:0000256" key="4">
    <source>
        <dbReference type="ARBA" id="ARBA00036944"/>
    </source>
</evidence>
<dbReference type="InterPro" id="IPR000748">
    <property type="entry name" value="PsdUridine_synth_RsuA/RluB/E/F"/>
</dbReference>
<reference evidence="11" key="1">
    <citation type="journal article" date="2019" name="Int. J. Syst. Evol. Microbiol.">
        <title>The Global Catalogue of Microorganisms (GCM) 10K type strain sequencing project: providing services to taxonomists for standard genome sequencing and annotation.</title>
        <authorList>
            <consortium name="The Broad Institute Genomics Platform"/>
            <consortium name="The Broad Institute Genome Sequencing Center for Infectious Disease"/>
            <person name="Wu L."/>
            <person name="Ma J."/>
        </authorList>
    </citation>
    <scope>NUCLEOTIDE SEQUENCE [LARGE SCALE GENOMIC DNA]</scope>
    <source>
        <strain evidence="11">JCM 17555</strain>
    </source>
</reference>
<keyword evidence="2 6" id="KW-0694">RNA-binding</keyword>
<dbReference type="InterPro" id="IPR018496">
    <property type="entry name" value="PsdUridine_synth_RsuA/RluB_CS"/>
</dbReference>
<dbReference type="Gene3D" id="3.10.290.10">
    <property type="entry name" value="RNA-binding S4 domain"/>
    <property type="match status" value="1"/>
</dbReference>
<dbReference type="InterPro" id="IPR020094">
    <property type="entry name" value="TruA/RsuA/RluB/E/F_N"/>
</dbReference>
<evidence type="ECO:0000313" key="10">
    <source>
        <dbReference type="EMBL" id="GAA3979646.1"/>
    </source>
</evidence>
<organism evidence="10 11">
    <name type="scientific">Allohahella marinimesophila</name>
    <dbReference type="NCBI Taxonomy" id="1054972"/>
    <lineage>
        <taxon>Bacteria</taxon>
        <taxon>Pseudomonadati</taxon>
        <taxon>Pseudomonadota</taxon>
        <taxon>Gammaproteobacteria</taxon>
        <taxon>Oceanospirillales</taxon>
        <taxon>Hahellaceae</taxon>
        <taxon>Allohahella</taxon>
    </lineage>
</organism>
<comment type="catalytic activity">
    <reaction evidence="4">
        <text>uridine(2605) in 23S rRNA = pseudouridine(2605) in 23S rRNA</text>
        <dbReference type="Rhea" id="RHEA:42520"/>
        <dbReference type="Rhea" id="RHEA-COMP:10095"/>
        <dbReference type="Rhea" id="RHEA-COMP:10096"/>
        <dbReference type="ChEBI" id="CHEBI:65314"/>
        <dbReference type="ChEBI" id="CHEBI:65315"/>
        <dbReference type="EC" id="5.4.99.22"/>
    </reaction>
</comment>
<dbReference type="PROSITE" id="PS50889">
    <property type="entry name" value="S4"/>
    <property type="match status" value="1"/>
</dbReference>
<dbReference type="Pfam" id="PF01479">
    <property type="entry name" value="S4"/>
    <property type="match status" value="1"/>
</dbReference>
<keyword evidence="11" id="KW-1185">Reference proteome</keyword>
<dbReference type="Gene3D" id="3.30.70.1560">
    <property type="entry name" value="Alpha-L RNA-binding motif"/>
    <property type="match status" value="1"/>
</dbReference>
<dbReference type="PROSITE" id="PS01149">
    <property type="entry name" value="PSI_RSU"/>
    <property type="match status" value="1"/>
</dbReference>
<dbReference type="SUPFAM" id="SSF55120">
    <property type="entry name" value="Pseudouridine synthase"/>
    <property type="match status" value="1"/>
</dbReference>
<dbReference type="Pfam" id="PF00849">
    <property type="entry name" value="PseudoU_synth_2"/>
    <property type="match status" value="1"/>
</dbReference>
<dbReference type="PANTHER" id="PTHR47683">
    <property type="entry name" value="PSEUDOURIDINE SYNTHASE FAMILY PROTEIN-RELATED"/>
    <property type="match status" value="1"/>
</dbReference>
<dbReference type="InterPro" id="IPR050343">
    <property type="entry name" value="RsuA_PseudoU_synthase"/>
</dbReference>
<dbReference type="EC" id="5.4.99.-" evidence="7"/>
<dbReference type="Proteomes" id="UP001501337">
    <property type="component" value="Unassembled WGS sequence"/>
</dbReference>
<evidence type="ECO:0000256" key="2">
    <source>
        <dbReference type="ARBA" id="ARBA00022884"/>
    </source>
</evidence>
<dbReference type="InterPro" id="IPR020103">
    <property type="entry name" value="PsdUridine_synth_cat_dom_sf"/>
</dbReference>
<evidence type="ECO:0000259" key="9">
    <source>
        <dbReference type="SMART" id="SM00363"/>
    </source>
</evidence>
<dbReference type="InterPro" id="IPR006145">
    <property type="entry name" value="PsdUridine_synth_RsuA/RluA"/>
</dbReference>
<dbReference type="NCBIfam" id="TIGR00093">
    <property type="entry name" value="pseudouridine synthase"/>
    <property type="match status" value="1"/>
</dbReference>
<dbReference type="InterPro" id="IPR036986">
    <property type="entry name" value="S4_RNA-bd_sf"/>
</dbReference>
<dbReference type="SUPFAM" id="SSF55174">
    <property type="entry name" value="Alpha-L RNA-binding motif"/>
    <property type="match status" value="1"/>
</dbReference>
<gene>
    <name evidence="10" type="primary">rluB</name>
    <name evidence="10" type="ORF">GCM10022278_40200</name>
</gene>
<feature type="compositionally biased region" description="Basic and acidic residues" evidence="8">
    <location>
        <begin position="282"/>
        <end position="307"/>
    </location>
</feature>
<dbReference type="InterPro" id="IPR042092">
    <property type="entry name" value="PsdUridine_s_RsuA/RluB/E/F_cat"/>
</dbReference>
<comment type="function">
    <text evidence="5">Responsible for synthesis of pseudouridine from uracil-2605 in 23S ribosomal RNA.</text>
</comment>
<dbReference type="RefSeq" id="WP_344809804.1">
    <property type="nucleotide sequence ID" value="NZ_BAABBO010000024.1"/>
</dbReference>
<name>A0ABP7QBM7_9GAMM</name>
<dbReference type="EMBL" id="BAABBO010000024">
    <property type="protein sequence ID" value="GAA3979646.1"/>
    <property type="molecule type" value="Genomic_DNA"/>
</dbReference>
<dbReference type="InterPro" id="IPR002942">
    <property type="entry name" value="S4_RNA-bd"/>
</dbReference>
<evidence type="ECO:0000256" key="6">
    <source>
        <dbReference type="PROSITE-ProRule" id="PRU00182"/>
    </source>
</evidence>
<evidence type="ECO:0000256" key="1">
    <source>
        <dbReference type="ARBA" id="ARBA00008348"/>
    </source>
</evidence>
<evidence type="ECO:0000313" key="11">
    <source>
        <dbReference type="Proteomes" id="UP001501337"/>
    </source>
</evidence>
<dbReference type="Gene3D" id="3.30.70.580">
    <property type="entry name" value="Pseudouridine synthase I, catalytic domain, N-terminal subdomain"/>
    <property type="match status" value="1"/>
</dbReference>
<dbReference type="PANTHER" id="PTHR47683:SF3">
    <property type="entry name" value="RIBOSOMAL LARGE SUBUNIT PSEUDOURIDINE SYNTHASE B"/>
    <property type="match status" value="1"/>
</dbReference>
<keyword evidence="3 7" id="KW-0413">Isomerase</keyword>
<dbReference type="CDD" id="cd00165">
    <property type="entry name" value="S4"/>
    <property type="match status" value="1"/>
</dbReference>
<feature type="domain" description="RNA-binding S4" evidence="9">
    <location>
        <begin position="13"/>
        <end position="74"/>
    </location>
</feature>
<dbReference type="NCBIfam" id="NF007976">
    <property type="entry name" value="PRK10700.1"/>
    <property type="match status" value="1"/>
</dbReference>
<dbReference type="SMART" id="SM00363">
    <property type="entry name" value="S4"/>
    <property type="match status" value="1"/>
</dbReference>
<proteinExistence type="inferred from homology"/>
<dbReference type="CDD" id="cd02556">
    <property type="entry name" value="PseudoU_synth_RluB"/>
    <property type="match status" value="1"/>
</dbReference>
<evidence type="ECO:0000256" key="8">
    <source>
        <dbReference type="SAM" id="MobiDB-lite"/>
    </source>
</evidence>
<comment type="similarity">
    <text evidence="1 7">Belongs to the pseudouridine synthase RsuA family.</text>
</comment>
<feature type="region of interest" description="Disordered" evidence="8">
    <location>
        <begin position="266"/>
        <end position="307"/>
    </location>
</feature>
<sequence>MSSTSSSHTAATEKLQKVLAAAGIASRRQAEVLISEGRVKVNQQVAGLGDRVGPDDVIRLDGHVINRVAKADEASVQVLVLNKPEGLICSRNDPEGRPTVFDKLPRPVSGRWIAVGRLDINTSGLLLLTTDGELANRLMHPSYEIERSYLVRVNGRVNDTMITALQTGVELEDGPAKFDSIQVNPSDSSNQWFMVSLKEGRNREVRRLWESQGVIVSRLKRVSYGTLSLPSRLRSGQWDLLGQKDVTALYKAVSLEPKPVTVLAPKVQERVDRAQRKSAIKAPDKRTQAPREKSSRKSYRADEGRHR</sequence>
<comment type="caution">
    <text evidence="10">The sequence shown here is derived from an EMBL/GenBank/DDBJ whole genome shotgun (WGS) entry which is preliminary data.</text>
</comment>
<accession>A0ABP7QBM7</accession>
<evidence type="ECO:0000256" key="5">
    <source>
        <dbReference type="ARBA" id="ARBA00037383"/>
    </source>
</evidence>